<dbReference type="EMBL" id="MLAK01000837">
    <property type="protein sequence ID" value="OHT03207.1"/>
    <property type="molecule type" value="Genomic_DNA"/>
</dbReference>
<accession>A0A1J4JVQ2</accession>
<evidence type="ECO:0000313" key="2">
    <source>
        <dbReference type="EMBL" id="OHT03207.1"/>
    </source>
</evidence>
<protein>
    <submittedName>
        <fullName evidence="2">Uncharacterized protein</fullName>
    </submittedName>
</protein>
<keyword evidence="3" id="KW-1185">Reference proteome</keyword>
<organism evidence="2 3">
    <name type="scientific">Tritrichomonas foetus</name>
    <dbReference type="NCBI Taxonomy" id="1144522"/>
    <lineage>
        <taxon>Eukaryota</taxon>
        <taxon>Metamonada</taxon>
        <taxon>Parabasalia</taxon>
        <taxon>Tritrichomonadida</taxon>
        <taxon>Tritrichomonadidae</taxon>
        <taxon>Tritrichomonas</taxon>
    </lineage>
</organism>
<keyword evidence="1" id="KW-0732">Signal</keyword>
<sequence>MILVIFFLISLSFDSRHCKNKCEILFGDSPTKKSQCLSTCSIAIFEASKQQVLSSKEAASNSKGTGQQFSPESYLSDKSMKKDVINCLNSCSKDANSATDFRMWKKCRKSCLVVKGMEPLSIMHFFEPEKCRDDCDRYWNGTIHWGSCQEQCDNFEQSNSKIQSNVEKAPPPQPLILFDVW</sequence>
<gene>
    <name evidence="2" type="ORF">TRFO_29520</name>
</gene>
<dbReference type="Proteomes" id="UP000179807">
    <property type="component" value="Unassembled WGS sequence"/>
</dbReference>
<name>A0A1J4JVQ2_9EUKA</name>
<reference evidence="2" key="1">
    <citation type="submission" date="2016-10" db="EMBL/GenBank/DDBJ databases">
        <authorList>
            <person name="Benchimol M."/>
            <person name="Almeida L.G."/>
            <person name="Vasconcelos A.T."/>
            <person name="Perreira-Neves A."/>
            <person name="Rosa I.A."/>
            <person name="Tasca T."/>
            <person name="Bogo M.R."/>
            <person name="de Souza W."/>
        </authorList>
    </citation>
    <scope>NUCLEOTIDE SEQUENCE [LARGE SCALE GENOMIC DNA]</scope>
    <source>
        <strain evidence="2">K</strain>
    </source>
</reference>
<feature type="chain" id="PRO_5012317434" evidence="1">
    <location>
        <begin position="19"/>
        <end position="181"/>
    </location>
</feature>
<dbReference type="RefSeq" id="XP_068356343.1">
    <property type="nucleotide sequence ID" value="XM_068506832.1"/>
</dbReference>
<comment type="caution">
    <text evidence="2">The sequence shown here is derived from an EMBL/GenBank/DDBJ whole genome shotgun (WGS) entry which is preliminary data.</text>
</comment>
<dbReference type="GeneID" id="94841536"/>
<evidence type="ECO:0000313" key="3">
    <source>
        <dbReference type="Proteomes" id="UP000179807"/>
    </source>
</evidence>
<proteinExistence type="predicted"/>
<dbReference type="AlphaFoldDB" id="A0A1J4JVQ2"/>
<feature type="signal peptide" evidence="1">
    <location>
        <begin position="1"/>
        <end position="18"/>
    </location>
</feature>
<dbReference type="VEuPathDB" id="TrichDB:TRFO_29520"/>
<evidence type="ECO:0000256" key="1">
    <source>
        <dbReference type="SAM" id="SignalP"/>
    </source>
</evidence>